<gene>
    <name evidence="1" type="ORF">AFUS01_LOCUS24298</name>
</gene>
<sequence>DVPASPFGFLNSNDDVDPVCSEERFLPRVDPLPIVFSVFFGSTRSTVITWVSENTSSILYELDESE</sequence>
<proteinExistence type="predicted"/>
<evidence type="ECO:0000313" key="2">
    <source>
        <dbReference type="Proteomes" id="UP000708208"/>
    </source>
</evidence>
<protein>
    <submittedName>
        <fullName evidence="1">Uncharacterized protein</fullName>
    </submittedName>
</protein>
<comment type="caution">
    <text evidence="1">The sequence shown here is derived from an EMBL/GenBank/DDBJ whole genome shotgun (WGS) entry which is preliminary data.</text>
</comment>
<dbReference type="AlphaFoldDB" id="A0A8J2KIP1"/>
<evidence type="ECO:0000313" key="1">
    <source>
        <dbReference type="EMBL" id="CAG7785687.1"/>
    </source>
</evidence>
<keyword evidence="2" id="KW-1185">Reference proteome</keyword>
<name>A0A8J2KIP1_9HEXA</name>
<reference evidence="1" key="1">
    <citation type="submission" date="2021-06" db="EMBL/GenBank/DDBJ databases">
        <authorList>
            <person name="Hodson N. C."/>
            <person name="Mongue J. A."/>
            <person name="Jaron S. K."/>
        </authorList>
    </citation>
    <scope>NUCLEOTIDE SEQUENCE</scope>
</reference>
<dbReference type="EMBL" id="CAJVCH010301256">
    <property type="protein sequence ID" value="CAG7785687.1"/>
    <property type="molecule type" value="Genomic_DNA"/>
</dbReference>
<feature type="non-terminal residue" evidence="1">
    <location>
        <position position="1"/>
    </location>
</feature>
<dbReference type="Proteomes" id="UP000708208">
    <property type="component" value="Unassembled WGS sequence"/>
</dbReference>
<accession>A0A8J2KIP1</accession>
<organism evidence="1 2">
    <name type="scientific">Allacma fusca</name>
    <dbReference type="NCBI Taxonomy" id="39272"/>
    <lineage>
        <taxon>Eukaryota</taxon>
        <taxon>Metazoa</taxon>
        <taxon>Ecdysozoa</taxon>
        <taxon>Arthropoda</taxon>
        <taxon>Hexapoda</taxon>
        <taxon>Collembola</taxon>
        <taxon>Symphypleona</taxon>
        <taxon>Sminthuridae</taxon>
        <taxon>Allacma</taxon>
    </lineage>
</organism>